<keyword evidence="2" id="KW-1185">Reference proteome</keyword>
<dbReference type="EMBL" id="JARQZJ010000132">
    <property type="protein sequence ID" value="KAK9892149.1"/>
    <property type="molecule type" value="Genomic_DNA"/>
</dbReference>
<organism evidence="1 2">
    <name type="scientific">Henosepilachna vigintioctopunctata</name>
    <dbReference type="NCBI Taxonomy" id="420089"/>
    <lineage>
        <taxon>Eukaryota</taxon>
        <taxon>Metazoa</taxon>
        <taxon>Ecdysozoa</taxon>
        <taxon>Arthropoda</taxon>
        <taxon>Hexapoda</taxon>
        <taxon>Insecta</taxon>
        <taxon>Pterygota</taxon>
        <taxon>Neoptera</taxon>
        <taxon>Endopterygota</taxon>
        <taxon>Coleoptera</taxon>
        <taxon>Polyphaga</taxon>
        <taxon>Cucujiformia</taxon>
        <taxon>Coccinelloidea</taxon>
        <taxon>Coccinellidae</taxon>
        <taxon>Epilachninae</taxon>
        <taxon>Epilachnini</taxon>
        <taxon>Henosepilachna</taxon>
    </lineage>
</organism>
<name>A0AAW1VFC5_9CUCU</name>
<proteinExistence type="predicted"/>
<dbReference type="Proteomes" id="UP001431783">
    <property type="component" value="Unassembled WGS sequence"/>
</dbReference>
<accession>A0AAW1VFC5</accession>
<dbReference type="AlphaFoldDB" id="A0AAW1VFC5"/>
<comment type="caution">
    <text evidence="1">The sequence shown here is derived from an EMBL/GenBank/DDBJ whole genome shotgun (WGS) entry which is preliminary data.</text>
</comment>
<evidence type="ECO:0000313" key="1">
    <source>
        <dbReference type="EMBL" id="KAK9892149.1"/>
    </source>
</evidence>
<protein>
    <submittedName>
        <fullName evidence="1">Uncharacterized protein</fullName>
    </submittedName>
</protein>
<evidence type="ECO:0000313" key="2">
    <source>
        <dbReference type="Proteomes" id="UP001431783"/>
    </source>
</evidence>
<feature type="non-terminal residue" evidence="1">
    <location>
        <position position="74"/>
    </location>
</feature>
<sequence length="74" mass="8210">MLLNQEGGLRQSLPNCVPTCINSSGIYEISQQTCSLCNFHATLCTFPNCVDTESKLCNSQWAQRGMMKATFDTE</sequence>
<reference evidence="1 2" key="1">
    <citation type="submission" date="2023-03" db="EMBL/GenBank/DDBJ databases">
        <title>Genome insight into feeding habits of ladybird beetles.</title>
        <authorList>
            <person name="Li H.-S."/>
            <person name="Huang Y.-H."/>
            <person name="Pang H."/>
        </authorList>
    </citation>
    <scope>NUCLEOTIDE SEQUENCE [LARGE SCALE GENOMIC DNA]</scope>
    <source>
        <strain evidence="1">SYSU_2023b</strain>
        <tissue evidence="1">Whole body</tissue>
    </source>
</reference>
<gene>
    <name evidence="1" type="ORF">WA026_018351</name>
</gene>